<feature type="domain" description="Thioredoxin" evidence="2">
    <location>
        <begin position="13"/>
        <end position="112"/>
    </location>
</feature>
<organism evidence="3 4">
    <name type="scientific">Pterulicium gracile</name>
    <dbReference type="NCBI Taxonomy" id="1884261"/>
    <lineage>
        <taxon>Eukaryota</taxon>
        <taxon>Fungi</taxon>
        <taxon>Dikarya</taxon>
        <taxon>Basidiomycota</taxon>
        <taxon>Agaricomycotina</taxon>
        <taxon>Agaricomycetes</taxon>
        <taxon>Agaricomycetidae</taxon>
        <taxon>Agaricales</taxon>
        <taxon>Pleurotineae</taxon>
        <taxon>Pterulaceae</taxon>
        <taxon>Pterulicium</taxon>
    </lineage>
</organism>
<keyword evidence="4" id="KW-1185">Reference proteome</keyword>
<dbReference type="GO" id="GO:0005829">
    <property type="term" value="C:cytosol"/>
    <property type="evidence" value="ECO:0007669"/>
    <property type="project" value="TreeGrafter"/>
</dbReference>
<dbReference type="SUPFAM" id="SSF52833">
    <property type="entry name" value="Thioredoxin-like"/>
    <property type="match status" value="1"/>
</dbReference>
<gene>
    <name evidence="3" type="ORF">BDV98DRAFT_570805</name>
</gene>
<proteinExistence type="inferred from homology"/>
<sequence>MPLQTANAKTSDEISLIRKNYPNNYLIFYSDVDGEKMWCPDCVRIEGIVKDTFNSETAEGTIVYVGLQHEWKSPSNLFRREFGISSVPTIVKLQDGTELGKLEDGEITKESLGKFVNV</sequence>
<evidence type="ECO:0000256" key="1">
    <source>
        <dbReference type="ARBA" id="ARBA00008987"/>
    </source>
</evidence>
<reference evidence="3 4" key="1">
    <citation type="journal article" date="2019" name="Nat. Ecol. Evol.">
        <title>Megaphylogeny resolves global patterns of mushroom evolution.</title>
        <authorList>
            <person name="Varga T."/>
            <person name="Krizsan K."/>
            <person name="Foldi C."/>
            <person name="Dima B."/>
            <person name="Sanchez-Garcia M."/>
            <person name="Sanchez-Ramirez S."/>
            <person name="Szollosi G.J."/>
            <person name="Szarkandi J.G."/>
            <person name="Papp V."/>
            <person name="Albert L."/>
            <person name="Andreopoulos W."/>
            <person name="Angelini C."/>
            <person name="Antonin V."/>
            <person name="Barry K.W."/>
            <person name="Bougher N.L."/>
            <person name="Buchanan P."/>
            <person name="Buyck B."/>
            <person name="Bense V."/>
            <person name="Catcheside P."/>
            <person name="Chovatia M."/>
            <person name="Cooper J."/>
            <person name="Damon W."/>
            <person name="Desjardin D."/>
            <person name="Finy P."/>
            <person name="Geml J."/>
            <person name="Haridas S."/>
            <person name="Hughes K."/>
            <person name="Justo A."/>
            <person name="Karasinski D."/>
            <person name="Kautmanova I."/>
            <person name="Kiss B."/>
            <person name="Kocsube S."/>
            <person name="Kotiranta H."/>
            <person name="LaButti K.M."/>
            <person name="Lechner B.E."/>
            <person name="Liimatainen K."/>
            <person name="Lipzen A."/>
            <person name="Lukacs Z."/>
            <person name="Mihaltcheva S."/>
            <person name="Morgado L.N."/>
            <person name="Niskanen T."/>
            <person name="Noordeloos M.E."/>
            <person name="Ohm R.A."/>
            <person name="Ortiz-Santana B."/>
            <person name="Ovrebo C."/>
            <person name="Racz N."/>
            <person name="Riley R."/>
            <person name="Savchenko A."/>
            <person name="Shiryaev A."/>
            <person name="Soop K."/>
            <person name="Spirin V."/>
            <person name="Szebenyi C."/>
            <person name="Tomsovsky M."/>
            <person name="Tulloss R.E."/>
            <person name="Uehling J."/>
            <person name="Grigoriev I.V."/>
            <person name="Vagvolgyi C."/>
            <person name="Papp T."/>
            <person name="Martin F.M."/>
            <person name="Miettinen O."/>
            <person name="Hibbett D.S."/>
            <person name="Nagy L.G."/>
        </authorList>
    </citation>
    <scope>NUCLEOTIDE SEQUENCE [LARGE SCALE GENOMIC DNA]</scope>
    <source>
        <strain evidence="3 4">CBS 309.79</strain>
    </source>
</reference>
<dbReference type="Pfam" id="PF06110">
    <property type="entry name" value="TXD17-like_Trx"/>
    <property type="match status" value="1"/>
</dbReference>
<dbReference type="Gene3D" id="3.40.30.10">
    <property type="entry name" value="Glutaredoxin"/>
    <property type="match status" value="1"/>
</dbReference>
<evidence type="ECO:0000259" key="2">
    <source>
        <dbReference type="Pfam" id="PF06110"/>
    </source>
</evidence>
<comment type="similarity">
    <text evidence="1">Belongs to the thioredoxin family.</text>
</comment>
<protein>
    <recommendedName>
        <fullName evidence="2">Thioredoxin domain-containing protein</fullName>
    </recommendedName>
</protein>
<dbReference type="Proteomes" id="UP000305067">
    <property type="component" value="Unassembled WGS sequence"/>
</dbReference>
<dbReference type="EMBL" id="ML178832">
    <property type="protein sequence ID" value="TFK99761.1"/>
    <property type="molecule type" value="Genomic_DNA"/>
</dbReference>
<dbReference type="InterPro" id="IPR010357">
    <property type="entry name" value="TXNDC17_dom"/>
</dbReference>
<dbReference type="OrthoDB" id="78947at2759"/>
<dbReference type="PANTHER" id="PTHR12452">
    <property type="entry name" value="42-9-9 PROTEIN-RELATED"/>
    <property type="match status" value="1"/>
</dbReference>
<accession>A0A5C3QDI8</accession>
<name>A0A5C3QDI8_9AGAR</name>
<evidence type="ECO:0000313" key="4">
    <source>
        <dbReference type="Proteomes" id="UP000305067"/>
    </source>
</evidence>
<dbReference type="AlphaFoldDB" id="A0A5C3QDI8"/>
<dbReference type="PANTHER" id="PTHR12452:SF0">
    <property type="entry name" value="THIOREDOXIN DOMAIN-CONTAINING PROTEIN 17"/>
    <property type="match status" value="1"/>
</dbReference>
<dbReference type="STRING" id="1884261.A0A5C3QDI8"/>
<evidence type="ECO:0000313" key="3">
    <source>
        <dbReference type="EMBL" id="TFK99761.1"/>
    </source>
</evidence>
<dbReference type="InterPro" id="IPR045108">
    <property type="entry name" value="TXNDC17-like"/>
</dbReference>
<dbReference type="GO" id="GO:0047134">
    <property type="term" value="F:protein-disulfide reductase [NAD(P)H] activity"/>
    <property type="evidence" value="ECO:0007669"/>
    <property type="project" value="InterPro"/>
</dbReference>
<dbReference type="InterPro" id="IPR036249">
    <property type="entry name" value="Thioredoxin-like_sf"/>
</dbReference>